<dbReference type="GO" id="GO:0036064">
    <property type="term" value="C:ciliary basal body"/>
    <property type="evidence" value="ECO:0007669"/>
    <property type="project" value="TreeGrafter"/>
</dbReference>
<keyword evidence="3" id="KW-0966">Cell projection</keyword>
<comment type="caution">
    <text evidence="6">The sequence shown here is derived from an EMBL/GenBank/DDBJ whole genome shotgun (WGS) entry which is preliminary data.</text>
</comment>
<evidence type="ECO:0000256" key="4">
    <source>
        <dbReference type="SAM" id="Coils"/>
    </source>
</evidence>
<feature type="domain" description="CCDC113/CCDC96 coiled-coil" evidence="5">
    <location>
        <begin position="138"/>
        <end position="304"/>
    </location>
</feature>
<dbReference type="Pfam" id="PF13870">
    <property type="entry name" value="CCDC113_CCDC96_CC"/>
    <property type="match status" value="1"/>
</dbReference>
<evidence type="ECO:0000256" key="2">
    <source>
        <dbReference type="ARBA" id="ARBA00023054"/>
    </source>
</evidence>
<feature type="coiled-coil region" evidence="4">
    <location>
        <begin position="142"/>
        <end position="305"/>
    </location>
</feature>
<sequence length="318" mass="37359">EEEDEEEEALLAELHELESQREALRLRRTRLQLRLGELLRREPCALLRREAEAGPDLYAQRLRELLELRKQREEVAAACKERVSARQRVAEEREAQVQALWTQFQARKKAVILYERRLSSSTVATKTMDLMQALEWDKEQRVREARVENIRLNHEIQNLEIILKAQGEGQRFMDFEYLKKENQNKSKKIDDLSAEILKLKKKVSNIVLILSQFKEKLQFVEAENEARKAELMGTVNILSQKRDILTKTKQARDRLRTNNLKLQQKCGLLGNEILLQDFEETVDTIENLSGRLETLKRHHADLIRASMKIQEKIREANS</sequence>
<dbReference type="InterPro" id="IPR025254">
    <property type="entry name" value="CCDC113/CCDC96_CC"/>
</dbReference>
<organism evidence="6 7">
    <name type="scientific">Rhinopomastus cyanomelas</name>
    <name type="common">Common scimitarbill</name>
    <dbReference type="NCBI Taxonomy" id="113115"/>
    <lineage>
        <taxon>Eukaryota</taxon>
        <taxon>Metazoa</taxon>
        <taxon>Chordata</taxon>
        <taxon>Craniata</taxon>
        <taxon>Vertebrata</taxon>
        <taxon>Euteleostomi</taxon>
        <taxon>Archelosauria</taxon>
        <taxon>Archosauria</taxon>
        <taxon>Dinosauria</taxon>
        <taxon>Saurischia</taxon>
        <taxon>Theropoda</taxon>
        <taxon>Coelurosauria</taxon>
        <taxon>Aves</taxon>
        <taxon>Neognathae</taxon>
        <taxon>Neoaves</taxon>
        <taxon>Telluraves</taxon>
        <taxon>Coraciimorphae</taxon>
        <taxon>Bucerotiformes</taxon>
        <taxon>Rhinopomastidae</taxon>
        <taxon>Rhinopomastus</taxon>
    </lineage>
</organism>
<reference evidence="6 7" key="1">
    <citation type="submission" date="2019-09" db="EMBL/GenBank/DDBJ databases">
        <title>Bird 10,000 Genomes (B10K) Project - Family phase.</title>
        <authorList>
            <person name="Zhang G."/>
        </authorList>
    </citation>
    <scope>NUCLEOTIDE SEQUENCE [LARGE SCALE GENOMIC DNA]</scope>
    <source>
        <strain evidence="6">B10K-DU-002-35</strain>
        <tissue evidence="6">Muscle</tissue>
    </source>
</reference>
<dbReference type="OrthoDB" id="10254794at2759"/>
<gene>
    <name evidence="6" type="primary">Ccdc96</name>
    <name evidence="6" type="ORF">RHICYA_R11785</name>
</gene>
<dbReference type="InterPro" id="IPR051885">
    <property type="entry name" value="CC_CF"/>
</dbReference>
<evidence type="ECO:0000256" key="3">
    <source>
        <dbReference type="ARBA" id="ARBA00023273"/>
    </source>
</evidence>
<dbReference type="GO" id="GO:0005930">
    <property type="term" value="C:axoneme"/>
    <property type="evidence" value="ECO:0007669"/>
    <property type="project" value="TreeGrafter"/>
</dbReference>
<dbReference type="PANTHER" id="PTHR15654">
    <property type="entry name" value="COILED-COIL DOMAIN-CONTAINING PROTEIN 113-RELATED"/>
    <property type="match status" value="1"/>
</dbReference>
<evidence type="ECO:0000259" key="5">
    <source>
        <dbReference type="Pfam" id="PF13870"/>
    </source>
</evidence>
<dbReference type="AlphaFoldDB" id="A0A7L1N946"/>
<accession>A0A7L1N946</accession>
<feature type="non-terminal residue" evidence="6">
    <location>
        <position position="318"/>
    </location>
</feature>
<evidence type="ECO:0000313" key="7">
    <source>
        <dbReference type="Proteomes" id="UP000565785"/>
    </source>
</evidence>
<feature type="non-terminal residue" evidence="6">
    <location>
        <position position="1"/>
    </location>
</feature>
<evidence type="ECO:0000313" key="6">
    <source>
        <dbReference type="EMBL" id="NXN95726.1"/>
    </source>
</evidence>
<protein>
    <submittedName>
        <fullName evidence="6">CCD96 protein</fullName>
    </submittedName>
</protein>
<name>A0A7L1N946_RHICY</name>
<dbReference type="PANTHER" id="PTHR15654:SF1">
    <property type="entry name" value="COILED-COIL DOMAIN-CONTAINING PROTEIN 96"/>
    <property type="match status" value="1"/>
</dbReference>
<evidence type="ECO:0000256" key="1">
    <source>
        <dbReference type="ARBA" id="ARBA00004138"/>
    </source>
</evidence>
<proteinExistence type="predicted"/>
<feature type="coiled-coil region" evidence="4">
    <location>
        <begin position="7"/>
        <end position="41"/>
    </location>
</feature>
<keyword evidence="7" id="KW-1185">Reference proteome</keyword>
<comment type="subcellular location">
    <subcellularLocation>
        <location evidence="1">Cell projection</location>
        <location evidence="1">Cilium</location>
    </subcellularLocation>
</comment>
<dbReference type="Proteomes" id="UP000565785">
    <property type="component" value="Unassembled WGS sequence"/>
</dbReference>
<dbReference type="GO" id="GO:0060271">
    <property type="term" value="P:cilium assembly"/>
    <property type="evidence" value="ECO:0007669"/>
    <property type="project" value="TreeGrafter"/>
</dbReference>
<dbReference type="EMBL" id="VXBP01003586">
    <property type="protein sequence ID" value="NXN95726.1"/>
    <property type="molecule type" value="Genomic_DNA"/>
</dbReference>
<keyword evidence="2 4" id="KW-0175">Coiled coil</keyword>